<dbReference type="AlphaFoldDB" id="A0A1X7PZC3"/>
<keyword evidence="3" id="KW-1185">Reference proteome</keyword>
<sequence>MIARMLAVLALAGLTSTSVAAEGPKSFRVDYSVSILGLNIARSSFESTIEPRTFSVSGTVASSGIARIFDQTEGTAEVRGNFGDDGAQGNRFLLNYTSGKKKKSTEIAFSKGTVTRALNTPARKPDPKVWVPVKKADLVSVADPLSASLVKASGLRDVCDRTIKVFDGEMRMDLRLSYVDTGTAETRGYSGQTVTCRARFVPIGGYKGDHKSIAFLKNKSKILISFAPLGTTGVYAPIKVSATTEIGTLVVNARRFEAISQ</sequence>
<dbReference type="RefSeq" id="WP_244561870.1">
    <property type="nucleotide sequence ID" value="NZ_FXBL01000004.1"/>
</dbReference>
<protein>
    <recommendedName>
        <fullName evidence="4">DUF3108 domain-containing protein</fullName>
    </recommendedName>
</protein>
<dbReference type="Pfam" id="PF11306">
    <property type="entry name" value="DUF3108"/>
    <property type="match status" value="1"/>
</dbReference>
<dbReference type="InterPro" id="IPR021457">
    <property type="entry name" value="DUF3108"/>
</dbReference>
<feature type="chain" id="PRO_5012891778" description="DUF3108 domain-containing protein" evidence="1">
    <location>
        <begin position="21"/>
        <end position="261"/>
    </location>
</feature>
<evidence type="ECO:0000256" key="1">
    <source>
        <dbReference type="SAM" id="SignalP"/>
    </source>
</evidence>
<gene>
    <name evidence="2" type="ORF">SAMN02982922_5705</name>
</gene>
<dbReference type="Proteomes" id="UP000193083">
    <property type="component" value="Unassembled WGS sequence"/>
</dbReference>
<evidence type="ECO:0008006" key="4">
    <source>
        <dbReference type="Google" id="ProtNLM"/>
    </source>
</evidence>
<name>A0A1X7PZC3_9HYPH</name>
<keyword evidence="1" id="KW-0732">Signal</keyword>
<evidence type="ECO:0000313" key="3">
    <source>
        <dbReference type="Proteomes" id="UP000193083"/>
    </source>
</evidence>
<evidence type="ECO:0000313" key="2">
    <source>
        <dbReference type="EMBL" id="SMH57195.1"/>
    </source>
</evidence>
<dbReference type="EMBL" id="FXBL01000004">
    <property type="protein sequence ID" value="SMH57195.1"/>
    <property type="molecule type" value="Genomic_DNA"/>
</dbReference>
<feature type="signal peptide" evidence="1">
    <location>
        <begin position="1"/>
        <end position="20"/>
    </location>
</feature>
<reference evidence="2 3" key="1">
    <citation type="submission" date="2017-04" db="EMBL/GenBank/DDBJ databases">
        <authorList>
            <person name="Afonso C.L."/>
            <person name="Miller P.J."/>
            <person name="Scott M.A."/>
            <person name="Spackman E."/>
            <person name="Goraichik I."/>
            <person name="Dimitrov K.M."/>
            <person name="Suarez D.L."/>
            <person name="Swayne D.E."/>
        </authorList>
    </citation>
    <scope>NUCLEOTIDE SEQUENCE [LARGE SCALE GENOMIC DNA]</scope>
    <source>
        <strain evidence="2 3">B5P</strain>
    </source>
</reference>
<proteinExistence type="predicted"/>
<accession>A0A1X7PZC3</accession>
<organism evidence="2 3">
    <name type="scientific">Mesorhizobium australicum</name>
    <dbReference type="NCBI Taxonomy" id="536018"/>
    <lineage>
        <taxon>Bacteria</taxon>
        <taxon>Pseudomonadati</taxon>
        <taxon>Pseudomonadota</taxon>
        <taxon>Alphaproteobacteria</taxon>
        <taxon>Hyphomicrobiales</taxon>
        <taxon>Phyllobacteriaceae</taxon>
        <taxon>Mesorhizobium</taxon>
    </lineage>
</organism>